<dbReference type="AlphaFoldDB" id="A0A6H5GXQ0"/>
<reference evidence="1 2" key="1">
    <citation type="submission" date="2020-02" db="EMBL/GenBank/DDBJ databases">
        <authorList>
            <person name="Ferguson B K."/>
        </authorList>
    </citation>
    <scope>NUCLEOTIDE SEQUENCE [LARGE SCALE GENOMIC DNA]</scope>
</reference>
<dbReference type="EMBL" id="CADCXU010017078">
    <property type="protein sequence ID" value="CAB0005999.1"/>
    <property type="molecule type" value="Genomic_DNA"/>
</dbReference>
<protein>
    <submittedName>
        <fullName evidence="1">Uncharacterized protein</fullName>
    </submittedName>
</protein>
<keyword evidence="2" id="KW-1185">Reference proteome</keyword>
<evidence type="ECO:0000313" key="2">
    <source>
        <dbReference type="Proteomes" id="UP000479000"/>
    </source>
</evidence>
<gene>
    <name evidence="1" type="ORF">NTEN_LOCUS11476</name>
</gene>
<organism evidence="1 2">
    <name type="scientific">Nesidiocoris tenuis</name>
    <dbReference type="NCBI Taxonomy" id="355587"/>
    <lineage>
        <taxon>Eukaryota</taxon>
        <taxon>Metazoa</taxon>
        <taxon>Ecdysozoa</taxon>
        <taxon>Arthropoda</taxon>
        <taxon>Hexapoda</taxon>
        <taxon>Insecta</taxon>
        <taxon>Pterygota</taxon>
        <taxon>Neoptera</taxon>
        <taxon>Paraneoptera</taxon>
        <taxon>Hemiptera</taxon>
        <taxon>Heteroptera</taxon>
        <taxon>Panheteroptera</taxon>
        <taxon>Cimicomorpha</taxon>
        <taxon>Miridae</taxon>
        <taxon>Dicyphina</taxon>
        <taxon>Nesidiocoris</taxon>
    </lineage>
</organism>
<sequence length="64" mass="6850">MASESSKTVSFPLVLTPALPQNSTFTTRCIPKPLLLPLLLPLMPTTTTTVLGGPKNHHADKNPN</sequence>
<name>A0A6H5GXQ0_9HEMI</name>
<dbReference type="Proteomes" id="UP000479000">
    <property type="component" value="Unassembled WGS sequence"/>
</dbReference>
<proteinExistence type="predicted"/>
<accession>A0A6H5GXQ0</accession>
<evidence type="ECO:0000313" key="1">
    <source>
        <dbReference type="EMBL" id="CAB0005999.1"/>
    </source>
</evidence>